<dbReference type="InterPro" id="IPR018649">
    <property type="entry name" value="SHOCT"/>
</dbReference>
<feature type="compositionally biased region" description="Low complexity" evidence="1">
    <location>
        <begin position="31"/>
        <end position="50"/>
    </location>
</feature>
<evidence type="ECO:0000313" key="4">
    <source>
        <dbReference type="EMBL" id="NGN62637.1"/>
    </source>
</evidence>
<proteinExistence type="predicted"/>
<dbReference type="Pfam" id="PF09851">
    <property type="entry name" value="SHOCT"/>
    <property type="match status" value="1"/>
</dbReference>
<dbReference type="Proteomes" id="UP000481583">
    <property type="component" value="Unassembled WGS sequence"/>
</dbReference>
<protein>
    <submittedName>
        <fullName evidence="4">SHOCT domain-containing protein</fullName>
    </submittedName>
</protein>
<comment type="caution">
    <text evidence="4">The sequence shown here is derived from an EMBL/GenBank/DDBJ whole genome shotgun (WGS) entry which is preliminary data.</text>
</comment>
<feature type="chain" id="PRO_5038787582" evidence="2">
    <location>
        <begin position="24"/>
        <end position="86"/>
    </location>
</feature>
<keyword evidence="5" id="KW-1185">Reference proteome</keyword>
<sequence length="86" mass="8948">MFRRRRPLARAAMLAGASAVAYKAGQRQQDQAAGGAYEQQAAPPAAAPAPAGGGTVADLERLKALLDQGVLTQEEFEAAKQKILEG</sequence>
<keyword evidence="2" id="KW-0732">Signal</keyword>
<feature type="region of interest" description="Disordered" evidence="1">
    <location>
        <begin position="31"/>
        <end position="54"/>
    </location>
</feature>
<evidence type="ECO:0000259" key="3">
    <source>
        <dbReference type="Pfam" id="PF09851"/>
    </source>
</evidence>
<gene>
    <name evidence="4" type="ORF">G5C51_01790</name>
</gene>
<feature type="signal peptide" evidence="2">
    <location>
        <begin position="1"/>
        <end position="23"/>
    </location>
</feature>
<evidence type="ECO:0000256" key="1">
    <source>
        <dbReference type="SAM" id="MobiDB-lite"/>
    </source>
</evidence>
<organism evidence="4 5">
    <name type="scientific">Streptomyces coryli</name>
    <dbReference type="NCBI Taxonomy" id="1128680"/>
    <lineage>
        <taxon>Bacteria</taxon>
        <taxon>Bacillati</taxon>
        <taxon>Actinomycetota</taxon>
        <taxon>Actinomycetes</taxon>
        <taxon>Kitasatosporales</taxon>
        <taxon>Streptomycetaceae</taxon>
        <taxon>Streptomyces</taxon>
    </lineage>
</organism>
<dbReference type="AlphaFoldDB" id="A0A6G4TUD5"/>
<evidence type="ECO:0000256" key="2">
    <source>
        <dbReference type="SAM" id="SignalP"/>
    </source>
</evidence>
<name>A0A6G4TUD5_9ACTN</name>
<evidence type="ECO:0000313" key="5">
    <source>
        <dbReference type="Proteomes" id="UP000481583"/>
    </source>
</evidence>
<accession>A0A6G4TUD5</accession>
<feature type="domain" description="SHOCT" evidence="3">
    <location>
        <begin position="59"/>
        <end position="84"/>
    </location>
</feature>
<reference evidence="4 5" key="1">
    <citation type="submission" date="2020-02" db="EMBL/GenBank/DDBJ databases">
        <title>Whole-genome analyses of novel actinobacteria.</title>
        <authorList>
            <person name="Sahin N."/>
        </authorList>
    </citation>
    <scope>NUCLEOTIDE SEQUENCE [LARGE SCALE GENOMIC DNA]</scope>
    <source>
        <strain evidence="4 5">A7024</strain>
    </source>
</reference>
<dbReference type="EMBL" id="JAAKZV010000003">
    <property type="protein sequence ID" value="NGN62637.1"/>
    <property type="molecule type" value="Genomic_DNA"/>
</dbReference>